<name>A0ABM5CDG7_VICPA</name>
<sequence>MIPIRAISCIFTVVCIYSVAPGYVVGCLLWARSSSPNGSLAVLSSEGRALVLPALPALPCKLGYARTVGQKLIRARASPLVHLGASSSRSLGFSGQLGADPGHPAVLTCAGPDAWHVDVKLRPDYVWAAQAEEERDDTERVKPDNRRVLFNLLPAHVALHCLMANPRNAVRPCVSSRLGALAAFPVGALGVPDEIDYRSCDDFVLRAGTWPQAVPSLGPAHPSRTRPGSWWPRPSA</sequence>
<keyword evidence="2" id="KW-1133">Transmembrane helix</keyword>
<keyword evidence="2" id="KW-0472">Membrane</keyword>
<proteinExistence type="predicted"/>
<keyword evidence="2" id="KW-0812">Transmembrane</keyword>
<protein>
    <submittedName>
        <fullName evidence="4">Adenylate cyclase type 1-like</fullName>
    </submittedName>
</protein>
<organism evidence="3 4">
    <name type="scientific">Vicugna pacos</name>
    <name type="common">Alpaca</name>
    <name type="synonym">Lama pacos</name>
    <dbReference type="NCBI Taxonomy" id="30538"/>
    <lineage>
        <taxon>Eukaryota</taxon>
        <taxon>Metazoa</taxon>
        <taxon>Chordata</taxon>
        <taxon>Craniata</taxon>
        <taxon>Vertebrata</taxon>
        <taxon>Euteleostomi</taxon>
        <taxon>Mammalia</taxon>
        <taxon>Eutheria</taxon>
        <taxon>Laurasiatheria</taxon>
        <taxon>Artiodactyla</taxon>
        <taxon>Tylopoda</taxon>
        <taxon>Camelidae</taxon>
        <taxon>Vicugna</taxon>
    </lineage>
</organism>
<evidence type="ECO:0000256" key="1">
    <source>
        <dbReference type="SAM" id="MobiDB-lite"/>
    </source>
</evidence>
<feature type="transmembrane region" description="Helical" evidence="2">
    <location>
        <begin position="7"/>
        <end position="31"/>
    </location>
</feature>
<dbReference type="Proteomes" id="UP001652581">
    <property type="component" value="Chromosome 26"/>
</dbReference>
<feature type="region of interest" description="Disordered" evidence="1">
    <location>
        <begin position="214"/>
        <end position="236"/>
    </location>
</feature>
<reference evidence="4" key="1">
    <citation type="submission" date="2025-08" db="UniProtKB">
        <authorList>
            <consortium name="RefSeq"/>
        </authorList>
    </citation>
    <scope>IDENTIFICATION</scope>
</reference>
<dbReference type="RefSeq" id="XP_072806698.1">
    <property type="nucleotide sequence ID" value="XM_072950597.1"/>
</dbReference>
<dbReference type="GeneID" id="140689554"/>
<evidence type="ECO:0000313" key="3">
    <source>
        <dbReference type="Proteomes" id="UP001652581"/>
    </source>
</evidence>
<keyword evidence="3" id="KW-1185">Reference proteome</keyword>
<evidence type="ECO:0000313" key="4">
    <source>
        <dbReference type="RefSeq" id="XP_072806698.1"/>
    </source>
</evidence>
<evidence type="ECO:0000256" key="2">
    <source>
        <dbReference type="SAM" id="Phobius"/>
    </source>
</evidence>
<gene>
    <name evidence="4" type="primary">LOC140689554</name>
</gene>
<accession>A0ABM5CDG7</accession>